<reference evidence="3 4" key="1">
    <citation type="journal article" date="2018" name="Mol. Biol. Evol.">
        <title>Broad Genomic Sampling Reveals a Smut Pathogenic Ancestry of the Fungal Clade Ustilaginomycotina.</title>
        <authorList>
            <person name="Kijpornyongpan T."/>
            <person name="Mondo S.J."/>
            <person name="Barry K."/>
            <person name="Sandor L."/>
            <person name="Lee J."/>
            <person name="Lipzen A."/>
            <person name="Pangilinan J."/>
            <person name="LaButti K."/>
            <person name="Hainaut M."/>
            <person name="Henrissat B."/>
            <person name="Grigoriev I.V."/>
            <person name="Spatafora J.W."/>
            <person name="Aime M.C."/>
        </authorList>
    </citation>
    <scope>NUCLEOTIDE SEQUENCE [LARGE SCALE GENOMIC DNA]</scope>
    <source>
        <strain evidence="3 4">MCA 4186</strain>
    </source>
</reference>
<sequence length="280" mass="30256">MSLPATLTLPYGTQHERQHVLLSLPPGDARAPLLVFIHGGAWRSNAASDHARLAAHLATHGVAVALVEYRLSTSDGGAVRHPQHAQDASDALSFLLRSGDEAWRSRIDPRNTVVAGHSVGAHMCLSMALCAEAASVGKGEVERMPGLPERSQIKAWVGIAGIYDIVAMLRAYPSYVSFVEQAFGAPPPDCDLGIERYAPASLPAWPVPPQPPRVYLAHSLDDELLDVQGSKAAQTELQRKGCSVQTYWTLTGTHDESLQTEAFWGYLLAIVRSETDVSQH</sequence>
<dbReference type="PANTHER" id="PTHR48081">
    <property type="entry name" value="AB HYDROLASE SUPERFAMILY PROTEIN C4A8.06C"/>
    <property type="match status" value="1"/>
</dbReference>
<dbReference type="Gene3D" id="3.40.50.1820">
    <property type="entry name" value="alpha/beta hydrolase"/>
    <property type="match status" value="1"/>
</dbReference>
<dbReference type="GO" id="GO:0016787">
    <property type="term" value="F:hydrolase activity"/>
    <property type="evidence" value="ECO:0007669"/>
    <property type="project" value="UniProtKB-KW"/>
</dbReference>
<dbReference type="OrthoDB" id="6495301at2759"/>
<gene>
    <name evidence="3" type="ORF">FA09DRAFT_331564</name>
</gene>
<dbReference type="AlphaFoldDB" id="A0A316Z2D4"/>
<keyword evidence="4" id="KW-1185">Reference proteome</keyword>
<evidence type="ECO:0000259" key="2">
    <source>
        <dbReference type="Pfam" id="PF20434"/>
    </source>
</evidence>
<keyword evidence="1 3" id="KW-0378">Hydrolase</keyword>
<evidence type="ECO:0000313" key="4">
    <source>
        <dbReference type="Proteomes" id="UP000245946"/>
    </source>
</evidence>
<name>A0A316Z2D4_9BASI</name>
<evidence type="ECO:0000256" key="1">
    <source>
        <dbReference type="ARBA" id="ARBA00022801"/>
    </source>
</evidence>
<dbReference type="Proteomes" id="UP000245946">
    <property type="component" value="Unassembled WGS sequence"/>
</dbReference>
<dbReference type="Pfam" id="PF20434">
    <property type="entry name" value="BD-FAE"/>
    <property type="match status" value="1"/>
</dbReference>
<dbReference type="STRING" id="58919.A0A316Z2D4"/>
<dbReference type="InterPro" id="IPR049492">
    <property type="entry name" value="BD-FAE-like_dom"/>
</dbReference>
<dbReference type="SUPFAM" id="SSF53474">
    <property type="entry name" value="alpha/beta-Hydrolases"/>
    <property type="match status" value="1"/>
</dbReference>
<protein>
    <submittedName>
        <fullName evidence="3">Alpha/beta-hydrolase</fullName>
    </submittedName>
</protein>
<dbReference type="GeneID" id="37270620"/>
<dbReference type="PANTHER" id="PTHR48081:SF33">
    <property type="entry name" value="KYNURENINE FORMAMIDASE"/>
    <property type="match status" value="1"/>
</dbReference>
<dbReference type="RefSeq" id="XP_025596229.1">
    <property type="nucleotide sequence ID" value="XM_025743076.1"/>
</dbReference>
<accession>A0A316Z2D4</accession>
<evidence type="ECO:0000313" key="3">
    <source>
        <dbReference type="EMBL" id="PWN95950.1"/>
    </source>
</evidence>
<dbReference type="InterPro" id="IPR050300">
    <property type="entry name" value="GDXG_lipolytic_enzyme"/>
</dbReference>
<proteinExistence type="predicted"/>
<dbReference type="InterPro" id="IPR029058">
    <property type="entry name" value="AB_hydrolase_fold"/>
</dbReference>
<feature type="domain" description="BD-FAE-like" evidence="2">
    <location>
        <begin position="28"/>
        <end position="236"/>
    </location>
</feature>
<dbReference type="EMBL" id="KZ819301">
    <property type="protein sequence ID" value="PWN95950.1"/>
    <property type="molecule type" value="Genomic_DNA"/>
</dbReference>
<organism evidence="3 4">
    <name type="scientific">Tilletiopsis washingtonensis</name>
    <dbReference type="NCBI Taxonomy" id="58919"/>
    <lineage>
        <taxon>Eukaryota</taxon>
        <taxon>Fungi</taxon>
        <taxon>Dikarya</taxon>
        <taxon>Basidiomycota</taxon>
        <taxon>Ustilaginomycotina</taxon>
        <taxon>Exobasidiomycetes</taxon>
        <taxon>Entylomatales</taxon>
        <taxon>Entylomatales incertae sedis</taxon>
        <taxon>Tilletiopsis</taxon>
    </lineage>
</organism>